<evidence type="ECO:0000313" key="1">
    <source>
        <dbReference type="EMBL" id="KAK9322878.1"/>
    </source>
</evidence>
<reference evidence="2" key="1">
    <citation type="journal article" date="2024" name="Front. Bioeng. Biotechnol.">
        <title>Genome-scale model development and genomic sequencing of the oleaginous clade Lipomyces.</title>
        <authorList>
            <person name="Czajka J.J."/>
            <person name="Han Y."/>
            <person name="Kim J."/>
            <person name="Mondo S.J."/>
            <person name="Hofstad B.A."/>
            <person name="Robles A."/>
            <person name="Haridas S."/>
            <person name="Riley R."/>
            <person name="LaButti K."/>
            <person name="Pangilinan J."/>
            <person name="Andreopoulos W."/>
            <person name="Lipzen A."/>
            <person name="Yan J."/>
            <person name="Wang M."/>
            <person name="Ng V."/>
            <person name="Grigoriev I.V."/>
            <person name="Spatafora J.W."/>
            <person name="Magnuson J.K."/>
            <person name="Baker S.E."/>
            <person name="Pomraning K.R."/>
        </authorList>
    </citation>
    <scope>NUCLEOTIDE SEQUENCE [LARGE SCALE GENOMIC DNA]</scope>
    <source>
        <strain evidence="2">CBS 10300</strain>
    </source>
</reference>
<organism evidence="1 2">
    <name type="scientific">Lipomyces orientalis</name>
    <dbReference type="NCBI Taxonomy" id="1233043"/>
    <lineage>
        <taxon>Eukaryota</taxon>
        <taxon>Fungi</taxon>
        <taxon>Dikarya</taxon>
        <taxon>Ascomycota</taxon>
        <taxon>Saccharomycotina</taxon>
        <taxon>Lipomycetes</taxon>
        <taxon>Lipomycetales</taxon>
        <taxon>Lipomycetaceae</taxon>
        <taxon>Lipomyces</taxon>
    </lineage>
</organism>
<comment type="caution">
    <text evidence="1">The sequence shown here is derived from an EMBL/GenBank/DDBJ whole genome shotgun (WGS) entry which is preliminary data.</text>
</comment>
<accession>A0ACC3TP06</accession>
<name>A0ACC3TP06_9ASCO</name>
<dbReference type="EMBL" id="MU970069">
    <property type="protein sequence ID" value="KAK9322878.1"/>
    <property type="molecule type" value="Genomic_DNA"/>
</dbReference>
<protein>
    <submittedName>
        <fullName evidence="1">Uncharacterized protein</fullName>
    </submittedName>
</protein>
<gene>
    <name evidence="1" type="ORF">V1517DRAFT_117282</name>
</gene>
<dbReference type="Proteomes" id="UP001489719">
    <property type="component" value="Unassembled WGS sequence"/>
</dbReference>
<keyword evidence="2" id="KW-1185">Reference proteome</keyword>
<sequence length="518" mass="58825">MPPKSSRSSSSSRKPTPKKRRLGRRFGYVNLTESGDDEDDLDYREYDGEAGDYIDDSDIPLKASVASTKHVKKRDTRSRRGHNLSKAVDETAAQHAIEPNPDAPCYLSSLPVELIRKILDYVEPNHDLTKYEKKLLGTYCTVNRVFKDILQPRLFNTLRVTQLKSLYQFSSILEKSPIIGAYPRDIQLELQCSLEEESNMVAAALTNTLPRCTKLYSVEVLFKAPMGFQVIFPLLGRNFYAPSVERLDIRLGVFTTSFMQFVGGFSKLKVLHLEGINFDKLLISDSDKKLSLSSIETLMLSKCVVGQTTIELLSNVLPQVKTISLFVVKGLTSDFLIAMRARCSSFSTLNVYRCGDAKGKITSRIPFHLPLSLWTSLTSIRIQFCGDLRPESFPTSEHSGVTNLENLKFVEIFEMYKNWNDEHLPEIARTLNRFVDLLNRPSGEEKRPNFEVCVIFRKSLEPYAKYINEAFDDTQSYWKKVKEAGDNVNVTMVRTVQDEIGKGSWAIGQQAQRFSVIE</sequence>
<evidence type="ECO:0000313" key="2">
    <source>
        <dbReference type="Proteomes" id="UP001489719"/>
    </source>
</evidence>
<proteinExistence type="predicted"/>